<dbReference type="KEGG" id="cars:E1B03_15490"/>
<keyword evidence="2" id="KW-1185">Reference proteome</keyword>
<dbReference type="RefSeq" id="WP_133086533.1">
    <property type="nucleotide sequence ID" value="NZ_CP037864.1"/>
</dbReference>
<name>A0A4P6WPI2_9ENTR</name>
<dbReference type="Proteomes" id="UP000293850">
    <property type="component" value="Chromosome"/>
</dbReference>
<evidence type="ECO:0000313" key="2">
    <source>
        <dbReference type="Proteomes" id="UP000293850"/>
    </source>
</evidence>
<protein>
    <submittedName>
        <fullName evidence="1">Uncharacterized protein</fullName>
    </submittedName>
</protein>
<evidence type="ECO:0000313" key="1">
    <source>
        <dbReference type="EMBL" id="QBM23752.1"/>
    </source>
</evidence>
<sequence>MALKRDKYDTIFSELVRERANWCCESCGRDFSNNRASLHCSHINGRRHTATRWHPLNALAHCVGCHRRLGEEPIQFARHAEYEYGVMTIEQVSRAALHPMKIKPWQKEELYQHYKQELVRLKQLRITGVLGRIEFTAPDWYQQNITLRMGGAA</sequence>
<organism evidence="1 2">
    <name type="scientific">Citrobacter arsenatis</name>
    <dbReference type="NCBI Taxonomy" id="2546350"/>
    <lineage>
        <taxon>Bacteria</taxon>
        <taxon>Pseudomonadati</taxon>
        <taxon>Pseudomonadota</taxon>
        <taxon>Gammaproteobacteria</taxon>
        <taxon>Enterobacterales</taxon>
        <taxon>Enterobacteriaceae</taxon>
        <taxon>Citrobacter</taxon>
    </lineage>
</organism>
<proteinExistence type="predicted"/>
<gene>
    <name evidence="1" type="ORF">E1B03_15490</name>
</gene>
<reference evidence="1 2" key="1">
    <citation type="submission" date="2019-03" db="EMBL/GenBank/DDBJ databases">
        <title>Complete genome sequence of an arsenate-respiring bacteria, Citrobacter sp. LY-1.</title>
        <authorList>
            <person name="Wang H."/>
            <person name="Liu Y."/>
            <person name="Li Q."/>
            <person name="Huang J."/>
        </authorList>
    </citation>
    <scope>NUCLEOTIDE SEQUENCE [LARGE SCALE GENOMIC DNA]</scope>
    <source>
        <strain evidence="1 2">LY-1</strain>
    </source>
</reference>
<dbReference type="AlphaFoldDB" id="A0A4P6WPI2"/>
<dbReference type="EMBL" id="CP037864">
    <property type="protein sequence ID" value="QBM23752.1"/>
    <property type="molecule type" value="Genomic_DNA"/>
</dbReference>
<accession>A0A4P6WPI2</accession>